<evidence type="ECO:0000259" key="6">
    <source>
        <dbReference type="Pfam" id="PF11794"/>
    </source>
</evidence>
<reference evidence="7 8" key="2">
    <citation type="submission" date="2015-10" db="EMBL/GenBank/DDBJ databases">
        <title>Draft Genome Sequence of Prosthecomicrobium hirschii ATCC 27832.</title>
        <authorList>
            <person name="Daniel J."/>
            <person name="Givan S.A."/>
            <person name="Brun Y.V."/>
            <person name="Brown P.J."/>
        </authorList>
    </citation>
    <scope>NUCLEOTIDE SEQUENCE [LARGE SCALE GENOMIC DNA]</scope>
    <source>
        <strain evidence="7 8">16</strain>
    </source>
</reference>
<dbReference type="GO" id="GO:0016627">
    <property type="term" value="F:oxidoreductase activity, acting on the CH-CH group of donors"/>
    <property type="evidence" value="ECO:0007669"/>
    <property type="project" value="InterPro"/>
</dbReference>
<evidence type="ECO:0000256" key="3">
    <source>
        <dbReference type="ARBA" id="ARBA00023002"/>
    </source>
</evidence>
<evidence type="ECO:0000256" key="1">
    <source>
        <dbReference type="ARBA" id="ARBA00022630"/>
    </source>
</evidence>
<gene>
    <name evidence="7" type="ORF">ABB55_02620</name>
</gene>
<dbReference type="AlphaFoldDB" id="A0A0N8GED9"/>
<dbReference type="GO" id="GO:0004497">
    <property type="term" value="F:monooxygenase activity"/>
    <property type="evidence" value="ECO:0007669"/>
    <property type="project" value="UniProtKB-KW"/>
</dbReference>
<evidence type="ECO:0000313" key="8">
    <source>
        <dbReference type="Proteomes" id="UP000048984"/>
    </source>
</evidence>
<dbReference type="InterPro" id="IPR046373">
    <property type="entry name" value="Acyl-CoA_Oxase/DH_mid-dom_sf"/>
</dbReference>
<dbReference type="InterPro" id="IPR024719">
    <property type="entry name" value="HpaB/PvcC/4-BUDH_C"/>
</dbReference>
<dbReference type="Gene3D" id="1.10.3140.10">
    <property type="entry name" value="4-hydroxybutyryl-coa dehydratase, domain 1"/>
    <property type="match status" value="1"/>
</dbReference>
<dbReference type="Gene3D" id="2.40.110.10">
    <property type="entry name" value="Butyryl-CoA Dehydrogenase, subunit A, domain 2"/>
    <property type="match status" value="1"/>
</dbReference>
<evidence type="ECO:0000256" key="4">
    <source>
        <dbReference type="PIRSR" id="PIRSR000331-2"/>
    </source>
</evidence>
<dbReference type="InterPro" id="IPR004925">
    <property type="entry name" value="HpaB/PvcC/4-BUDH"/>
</dbReference>
<dbReference type="InterPro" id="IPR024674">
    <property type="entry name" value="HpaB/PvcC/4-BUDH_N"/>
</dbReference>
<keyword evidence="3" id="KW-0560">Oxidoreductase</keyword>
<accession>A0A0N8GED9</accession>
<evidence type="ECO:0000313" key="7">
    <source>
        <dbReference type="EMBL" id="KPL51249.1"/>
    </source>
</evidence>
<proteinExistence type="predicted"/>
<dbReference type="SUPFAM" id="SSF56645">
    <property type="entry name" value="Acyl-CoA dehydrogenase NM domain-like"/>
    <property type="match status" value="1"/>
</dbReference>
<reference evidence="7 8" key="1">
    <citation type="submission" date="2015-09" db="EMBL/GenBank/DDBJ databases">
        <authorList>
            <consortium name="Swine Surveillance"/>
        </authorList>
    </citation>
    <scope>NUCLEOTIDE SEQUENCE [LARGE SCALE GENOMIC DNA]</scope>
    <source>
        <strain evidence="7 8">16</strain>
    </source>
</reference>
<dbReference type="Pfam" id="PF11794">
    <property type="entry name" value="HpaB_N"/>
    <property type="match status" value="1"/>
</dbReference>
<evidence type="ECO:0000256" key="2">
    <source>
        <dbReference type="ARBA" id="ARBA00022827"/>
    </source>
</evidence>
<dbReference type="Gene3D" id="1.20.140.10">
    <property type="entry name" value="Butyryl-CoA Dehydrogenase, subunit A, domain 3"/>
    <property type="match status" value="1"/>
</dbReference>
<keyword evidence="7" id="KW-0503">Monooxygenase</keyword>
<dbReference type="InterPro" id="IPR036250">
    <property type="entry name" value="AcylCo_DH-like_C"/>
</dbReference>
<dbReference type="EMBL" id="LJYW01000001">
    <property type="protein sequence ID" value="KPL51249.1"/>
    <property type="molecule type" value="Genomic_DNA"/>
</dbReference>
<dbReference type="SUPFAM" id="SSF47203">
    <property type="entry name" value="Acyl-CoA dehydrogenase C-terminal domain-like"/>
    <property type="match status" value="1"/>
</dbReference>
<dbReference type="InterPro" id="IPR009100">
    <property type="entry name" value="AcylCoA_DH/oxidase_NM_dom_sf"/>
</dbReference>
<dbReference type="PIRSF" id="PIRSF000331">
    <property type="entry name" value="HpaA_HpaB"/>
    <property type="match status" value="1"/>
</dbReference>
<sequence length="491" mass="53885">MPIRNGAAYLAALKDGRRIHLDGRRVADVTADPAYRGTVASFARLYDFQAAPENRDLMTFETPTGARVNRAWHLPQSPDDLVRRRRAIEAWSALNFGWLGRSPDHLATALSGLMMGHDVMAQHDARRAAAFRNYFAYARDRDLFVTYVIQNPQADKSKSASSQARDLVLHAVDEDADGITVSGAKMLGTSSVMADEIFVGNIQPLKAGEGAYALSFAMPMATPGIVLLSRRSYEAGVTTAWDYPLSSRFDENDAVVVFDQVKVPWERVFVHGDVDAARTQWHGTPTHVYQNYQSQIRLAVKLRFLVGLARRIAEVNGSAGMPQIEGTLARLAVEASIVEGMVAGMEAAGRRFGPYWVPSAHLLYAAQTYTQELYPRFVNTIRDLAGGGVIMLPSSLRDLEDPEIRALVEATQVSSATDAVGRVGVMKLAWDALGSEFASRHVQYEMFYAGAPYVNHANMNRTYDWAGATAFADAALALSPRPDWPARAAAE</sequence>
<feature type="domain" description="HpaB/PvcC/4-BUDH C-terminal" evidence="5">
    <location>
        <begin position="277"/>
        <end position="476"/>
    </location>
</feature>
<dbReference type="PANTHER" id="PTHR36117:SF3">
    <property type="entry name" value="4-HYDROXYPHENYLACETATE 3-MONOOXYGENASE-RELATED"/>
    <property type="match status" value="1"/>
</dbReference>
<keyword evidence="8" id="KW-1185">Reference proteome</keyword>
<evidence type="ECO:0000259" key="5">
    <source>
        <dbReference type="Pfam" id="PF03241"/>
    </source>
</evidence>
<dbReference type="RefSeq" id="WP_054357412.1">
    <property type="nucleotide sequence ID" value="NZ_LJYW01000001.1"/>
</dbReference>
<dbReference type="PANTHER" id="PTHR36117">
    <property type="entry name" value="4-HYDROXYPHENYLACETATE 3-MONOOXYGENASE-RELATED"/>
    <property type="match status" value="1"/>
</dbReference>
<feature type="domain" description="HpaB/PvcC/4-BUDH N-terminal" evidence="6">
    <location>
        <begin position="6"/>
        <end position="270"/>
    </location>
</feature>
<feature type="binding site" evidence="4">
    <location>
        <position position="189"/>
    </location>
    <ligand>
        <name>FAD</name>
        <dbReference type="ChEBI" id="CHEBI:57692"/>
    </ligand>
</feature>
<organism evidence="7 8">
    <name type="scientific">Prosthecodimorpha hirschii</name>
    <dbReference type="NCBI Taxonomy" id="665126"/>
    <lineage>
        <taxon>Bacteria</taxon>
        <taxon>Pseudomonadati</taxon>
        <taxon>Pseudomonadota</taxon>
        <taxon>Alphaproteobacteria</taxon>
        <taxon>Hyphomicrobiales</taxon>
        <taxon>Ancalomicrobiaceae</taxon>
        <taxon>Prosthecodimorpha</taxon>
    </lineage>
</organism>
<keyword evidence="1" id="KW-0285">Flavoprotein</keyword>
<dbReference type="Proteomes" id="UP000048984">
    <property type="component" value="Unassembled WGS sequence"/>
</dbReference>
<dbReference type="Pfam" id="PF03241">
    <property type="entry name" value="HpaB"/>
    <property type="match status" value="1"/>
</dbReference>
<protein>
    <submittedName>
        <fullName evidence="7">4-hydroxyphenylacetate 3-monooxygenase</fullName>
    </submittedName>
</protein>
<name>A0A0N8GED9_9HYPH</name>
<dbReference type="STRING" id="665126.ABB55_02620"/>
<comment type="caution">
    <text evidence="7">The sequence shown here is derived from an EMBL/GenBank/DDBJ whole genome shotgun (WGS) entry which is preliminary data.</text>
</comment>
<keyword evidence="2 4" id="KW-0274">FAD</keyword>